<evidence type="ECO:0000259" key="8">
    <source>
        <dbReference type="PROSITE" id="PS52029"/>
    </source>
</evidence>
<keyword evidence="5 7" id="KW-0573">Peptidoglycan synthesis</keyword>
<dbReference type="PANTHER" id="PTHR36699">
    <property type="entry name" value="LD-TRANSPEPTIDASE"/>
    <property type="match status" value="1"/>
</dbReference>
<proteinExistence type="inferred from homology"/>
<sequence>MIALASPPLPQGTRSRFNRVEKARVLTAFSNGRVLRTYKIALGPSPVGAKEREGDNRTPEGEFIIDSRLEKSGYHRALHISYPRPSDIARAKAGGYQPGGAIMIHGIKNGFGWLGSLHTKSDWTRGCIAVTNSEIEELWRIVPNGNGVQIKPGAQHTSPSAALGLRLHCLLLSISFSLPRLPLIASRCRRGRLAFFVRPT</sequence>
<keyword evidence="6 7" id="KW-0961">Cell wall biogenesis/degradation</keyword>
<dbReference type="GO" id="GO:0071555">
    <property type="term" value="P:cell wall organization"/>
    <property type="evidence" value="ECO:0007669"/>
    <property type="project" value="UniProtKB-UniRule"/>
</dbReference>
<organism evidence="9 10">
    <name type="scientific">Candidatus Geothrix odensensis</name>
    <dbReference type="NCBI Taxonomy" id="2954440"/>
    <lineage>
        <taxon>Bacteria</taxon>
        <taxon>Pseudomonadati</taxon>
        <taxon>Acidobacteriota</taxon>
        <taxon>Holophagae</taxon>
        <taxon>Holophagales</taxon>
        <taxon>Holophagaceae</taxon>
        <taxon>Geothrix</taxon>
    </lineage>
</organism>
<dbReference type="EMBL" id="JADKCH010000003">
    <property type="protein sequence ID" value="MBK8572022.1"/>
    <property type="molecule type" value="Genomic_DNA"/>
</dbReference>
<keyword evidence="3" id="KW-0808">Transferase</keyword>
<feature type="non-terminal residue" evidence="9">
    <location>
        <position position="200"/>
    </location>
</feature>
<feature type="active site" description="Proton donor/acceptor" evidence="7">
    <location>
        <position position="105"/>
    </location>
</feature>
<keyword evidence="4 7" id="KW-0133">Cell shape</keyword>
<dbReference type="PANTHER" id="PTHR36699:SF1">
    <property type="entry name" value="L,D-TRANSPEPTIDASE YAFK-RELATED"/>
    <property type="match status" value="1"/>
</dbReference>
<evidence type="ECO:0000256" key="2">
    <source>
        <dbReference type="ARBA" id="ARBA00005992"/>
    </source>
</evidence>
<evidence type="ECO:0000313" key="10">
    <source>
        <dbReference type="Proteomes" id="UP000709959"/>
    </source>
</evidence>
<accession>A0A936F0Q8</accession>
<comment type="caution">
    <text evidence="9">The sequence shown here is derived from an EMBL/GenBank/DDBJ whole genome shotgun (WGS) entry which is preliminary data.</text>
</comment>
<feature type="active site" description="Nucleophile" evidence="7">
    <location>
        <position position="127"/>
    </location>
</feature>
<dbReference type="CDD" id="cd16913">
    <property type="entry name" value="YkuD_like"/>
    <property type="match status" value="1"/>
</dbReference>
<evidence type="ECO:0000256" key="3">
    <source>
        <dbReference type="ARBA" id="ARBA00022679"/>
    </source>
</evidence>
<dbReference type="GO" id="GO:0009252">
    <property type="term" value="P:peptidoglycan biosynthetic process"/>
    <property type="evidence" value="ECO:0007669"/>
    <property type="project" value="UniProtKB-KW"/>
</dbReference>
<dbReference type="InterPro" id="IPR005490">
    <property type="entry name" value="LD_TPept_cat_dom"/>
</dbReference>
<evidence type="ECO:0000256" key="7">
    <source>
        <dbReference type="PROSITE-ProRule" id="PRU01373"/>
    </source>
</evidence>
<gene>
    <name evidence="9" type="ORF">IPN91_05110</name>
</gene>
<reference evidence="9 10" key="1">
    <citation type="submission" date="2020-10" db="EMBL/GenBank/DDBJ databases">
        <title>Connecting structure to function with the recovery of over 1000 high-quality activated sludge metagenome-assembled genomes encoding full-length rRNA genes using long-read sequencing.</title>
        <authorList>
            <person name="Singleton C.M."/>
            <person name="Petriglieri F."/>
            <person name="Kristensen J.M."/>
            <person name="Kirkegaard R.H."/>
            <person name="Michaelsen T.Y."/>
            <person name="Andersen M.H."/>
            <person name="Karst S.M."/>
            <person name="Dueholm M.S."/>
            <person name="Nielsen P.H."/>
            <person name="Albertsen M."/>
        </authorList>
    </citation>
    <scope>NUCLEOTIDE SEQUENCE [LARGE SCALE GENOMIC DNA]</scope>
    <source>
        <strain evidence="9">OdNE_18-Q3-R46-58_MAXAC.008</strain>
    </source>
</reference>
<evidence type="ECO:0000313" key="9">
    <source>
        <dbReference type="EMBL" id="MBK8572022.1"/>
    </source>
</evidence>
<evidence type="ECO:0000256" key="5">
    <source>
        <dbReference type="ARBA" id="ARBA00022984"/>
    </source>
</evidence>
<comment type="pathway">
    <text evidence="1 7">Cell wall biogenesis; peptidoglycan biosynthesis.</text>
</comment>
<dbReference type="GO" id="GO:0016740">
    <property type="term" value="F:transferase activity"/>
    <property type="evidence" value="ECO:0007669"/>
    <property type="project" value="UniProtKB-KW"/>
</dbReference>
<dbReference type="GO" id="GO:0004180">
    <property type="term" value="F:carboxypeptidase activity"/>
    <property type="evidence" value="ECO:0007669"/>
    <property type="project" value="UniProtKB-ARBA"/>
</dbReference>
<evidence type="ECO:0000256" key="6">
    <source>
        <dbReference type="ARBA" id="ARBA00023316"/>
    </source>
</evidence>
<dbReference type="InterPro" id="IPR038063">
    <property type="entry name" value="Transpep_catalytic_dom"/>
</dbReference>
<dbReference type="PROSITE" id="PS52029">
    <property type="entry name" value="LD_TPASE"/>
    <property type="match status" value="1"/>
</dbReference>
<evidence type="ECO:0000256" key="1">
    <source>
        <dbReference type="ARBA" id="ARBA00004752"/>
    </source>
</evidence>
<dbReference type="Pfam" id="PF03734">
    <property type="entry name" value="YkuD"/>
    <property type="match status" value="1"/>
</dbReference>
<protein>
    <submittedName>
        <fullName evidence="9">L,D-transpeptidase family protein</fullName>
    </submittedName>
</protein>
<comment type="similarity">
    <text evidence="2">Belongs to the YkuD family.</text>
</comment>
<dbReference type="GO" id="GO:0008360">
    <property type="term" value="P:regulation of cell shape"/>
    <property type="evidence" value="ECO:0007669"/>
    <property type="project" value="UniProtKB-UniRule"/>
</dbReference>
<dbReference type="Gene3D" id="2.40.440.10">
    <property type="entry name" value="L,D-transpeptidase catalytic domain-like"/>
    <property type="match status" value="1"/>
</dbReference>
<evidence type="ECO:0000256" key="4">
    <source>
        <dbReference type="ARBA" id="ARBA00022960"/>
    </source>
</evidence>
<dbReference type="Proteomes" id="UP000709959">
    <property type="component" value="Unassembled WGS sequence"/>
</dbReference>
<dbReference type="SUPFAM" id="SSF141523">
    <property type="entry name" value="L,D-transpeptidase catalytic domain-like"/>
    <property type="match status" value="1"/>
</dbReference>
<feature type="domain" description="L,D-TPase catalytic" evidence="8">
    <location>
        <begin position="15"/>
        <end position="151"/>
    </location>
</feature>
<name>A0A936F0Q8_9BACT</name>
<dbReference type="AlphaFoldDB" id="A0A936F0Q8"/>